<keyword evidence="1" id="KW-1133">Transmembrane helix</keyword>
<dbReference type="Pfam" id="PF00092">
    <property type="entry name" value="VWA"/>
    <property type="match status" value="1"/>
</dbReference>
<evidence type="ECO:0000313" key="4">
    <source>
        <dbReference type="EMBL" id="SCG66095.1"/>
    </source>
</evidence>
<dbReference type="SMART" id="SM00327">
    <property type="entry name" value="VWA"/>
    <property type="match status" value="1"/>
</dbReference>
<accession>A0A1C5J6B9</accession>
<dbReference type="InterPro" id="IPR002035">
    <property type="entry name" value="VWF_A"/>
</dbReference>
<evidence type="ECO:0000256" key="1">
    <source>
        <dbReference type="SAM" id="Phobius"/>
    </source>
</evidence>
<keyword evidence="1" id="KW-0812">Transmembrane</keyword>
<dbReference type="CDD" id="cd00198">
    <property type="entry name" value="vWFA"/>
    <property type="match status" value="1"/>
</dbReference>
<dbReference type="Proteomes" id="UP000199360">
    <property type="component" value="Unassembled WGS sequence"/>
</dbReference>
<dbReference type="SUPFAM" id="SSF53300">
    <property type="entry name" value="vWA-like"/>
    <property type="match status" value="1"/>
</dbReference>
<dbReference type="PROSITE" id="PS50234">
    <property type="entry name" value="VWFA"/>
    <property type="match status" value="1"/>
</dbReference>
<feature type="transmembrane region" description="Helical" evidence="1">
    <location>
        <begin position="1065"/>
        <end position="1087"/>
    </location>
</feature>
<protein>
    <submittedName>
        <fullName evidence="4">von Willebrand factor type A domain-containing protein</fullName>
    </submittedName>
</protein>
<feature type="chain" id="PRO_5008719366" evidence="2">
    <location>
        <begin position="40"/>
        <end position="1093"/>
    </location>
</feature>
<keyword evidence="5" id="KW-1185">Reference proteome</keyword>
<organism evidence="4 5">
    <name type="scientific">Micromonospora humi</name>
    <dbReference type="NCBI Taxonomy" id="745366"/>
    <lineage>
        <taxon>Bacteria</taxon>
        <taxon>Bacillati</taxon>
        <taxon>Actinomycetota</taxon>
        <taxon>Actinomycetes</taxon>
        <taxon>Micromonosporales</taxon>
        <taxon>Micromonosporaceae</taxon>
        <taxon>Micromonospora</taxon>
    </lineage>
</organism>
<gene>
    <name evidence="4" type="ORF">GA0070213_10980</name>
</gene>
<dbReference type="Pfam" id="PF19403">
    <property type="entry name" value="SpaA_2"/>
    <property type="match status" value="4"/>
</dbReference>
<sequence>MSIPTMTRARRRWCAAAALTLVGGLLPLIGPQAATPARAADATHATLVVNKGGDRTGEQTVGPLAGATFDFYAGVSGTRPGPGATPDASCTTDASGRCAVDVPGRTGTNQGYWIVERSAPSGWRIVDSLVTGNGGNAPYQSTPYNGVFTGAVANNRTYTFPAVTTGNTNRTARGAVWADERDNPALPASCGLRVALLIDVSGSITPDLPVVKNAANGFVDALTGTPSEIGLYTFATNANAVLNPIPVSDQTGANTVKNAINGLTSGGTTNWDQGLWQIANAPYDYDAVIVLTDGNPTVYGPPPAQGSGSFTRFVEVENGIFSANAVKAQGTRVVAVGVGAGVSGAPDNLVAISGPAANSDYYQTDYDRLAAVFRELALENCRGTVSVVKMVIPQGGGDPQPTGGWTISSSSTGVTPPSAVTDTATGAVSLAVDLGTQPSRAVAIAETPQSGYALVQQDGLNATCTAGGQPVLVTNNGDAGFNVDALANDAVTCVMINQAEPEPATVVVNKTWVVNGETFPDPQQDVSIQAELLLPGLDQPSWGVEYGTFQAGQSIVVDEKITALPPGCSNTASGDLGEQTLAAGANTYQITNTVTCETQLILAKSVQNPYGVPEPPATAWDLTAHGPNGFTVKSGDPAHPVVDGAVYSLGESTVPGFTQTVVPGAVIEPPATGSWSCGVRDRAGPGVNPDFGGENGQVAVQIGQTVVCIAVNQAQPALLTLVKEVRNTHGGTAVPTDWVLGATPPAGSATPVTGRSGQPAVTKATVNPNLAYTLAESDGPAGYEQVGPPTCVLTGTSTPVQTPDNVLTPTFGQDITCTFVNADVPQPPGTGTVTLVKEVANTYGGTAKPTDWVLSATPPPGSGATPVSGRSGEPAVTDAEVTAGVPYGLSESGGPAGYELTELRCVFNDTGEPAPTPGNVLTPAAGRAYTCTWRNGQLDPNGAHLTLVKKVWGKAAPTDWTLTAAPDNAATPISGPSGSPEVTAVPVQVGVGYRLGESGGPKGYQQVGPPECVLTGTDTPVPVADGVVTPERGQDITCTFTNRMAEKPFPPFHPGKHLPVTGMKLTGLIGGGALAMTGGVVLTVLGWRRRRTM</sequence>
<name>A0A1C5J6B9_9ACTN</name>
<evidence type="ECO:0000259" key="3">
    <source>
        <dbReference type="PROSITE" id="PS50234"/>
    </source>
</evidence>
<feature type="domain" description="VWFA" evidence="3">
    <location>
        <begin position="193"/>
        <end position="376"/>
    </location>
</feature>
<keyword evidence="1" id="KW-0472">Membrane</keyword>
<evidence type="ECO:0000256" key="2">
    <source>
        <dbReference type="SAM" id="SignalP"/>
    </source>
</evidence>
<proteinExistence type="predicted"/>
<dbReference type="STRING" id="745366.GA0070213_10980"/>
<dbReference type="Gene3D" id="3.40.50.410">
    <property type="entry name" value="von Willebrand factor, type A domain"/>
    <property type="match status" value="1"/>
</dbReference>
<dbReference type="AlphaFoldDB" id="A0A1C5J6B9"/>
<reference evidence="5" key="1">
    <citation type="submission" date="2016-06" db="EMBL/GenBank/DDBJ databases">
        <authorList>
            <person name="Varghese N."/>
            <person name="Submissions Spin"/>
        </authorList>
    </citation>
    <scope>NUCLEOTIDE SEQUENCE [LARGE SCALE GENOMIC DNA]</scope>
    <source>
        <strain evidence="5">DSM 45647</strain>
    </source>
</reference>
<feature type="signal peptide" evidence="2">
    <location>
        <begin position="1"/>
        <end position="39"/>
    </location>
</feature>
<dbReference type="InterPro" id="IPR045826">
    <property type="entry name" value="SpaA_PFL_dom_2"/>
</dbReference>
<keyword evidence="2" id="KW-0732">Signal</keyword>
<dbReference type="EMBL" id="FMDM01000009">
    <property type="protein sequence ID" value="SCG66095.1"/>
    <property type="molecule type" value="Genomic_DNA"/>
</dbReference>
<dbReference type="InterPro" id="IPR036465">
    <property type="entry name" value="vWFA_dom_sf"/>
</dbReference>
<evidence type="ECO:0000313" key="5">
    <source>
        <dbReference type="Proteomes" id="UP000199360"/>
    </source>
</evidence>